<evidence type="ECO:0000313" key="1">
    <source>
        <dbReference type="EMBL" id="UNI18638.1"/>
    </source>
</evidence>
<name>A0A9Q8QET0_9HYPO</name>
<dbReference type="EMBL" id="CP086357">
    <property type="protein sequence ID" value="UNI18638.1"/>
    <property type="molecule type" value="Genomic_DNA"/>
</dbReference>
<sequence length="223" mass="23793">MPKIQDAAEFGTAALGKFKSRWDELLANMTGGNEEAMQAARTGTIRVLQTAKGRLENGDADVDAVIHDAISLLRNATSKLNLNDVARDGLGMLRAFVDSHDLNKVFKTWLGSPANSSSSNGILPTRSLGTHRTILSAVFSRDLMDLTSLGTVALQMLRGFADNADLNNLAKQALDALGALLGTVDLNRLVGKTTTVMDNVVGGVNFSDILKRGLALLMQLLSK</sequence>
<evidence type="ECO:0000313" key="2">
    <source>
        <dbReference type="Proteomes" id="UP000829364"/>
    </source>
</evidence>
<gene>
    <name evidence="1" type="ORF">JDV02_004893</name>
</gene>
<accession>A0A9Q8QET0</accession>
<reference evidence="1" key="1">
    <citation type="submission" date="2021-11" db="EMBL/GenBank/DDBJ databases">
        <title>Purpureocillium_takamizusanense_genome.</title>
        <authorList>
            <person name="Nguyen N.-H."/>
        </authorList>
    </citation>
    <scope>NUCLEOTIDE SEQUENCE</scope>
    <source>
        <strain evidence="1">PT3</strain>
    </source>
</reference>
<protein>
    <submittedName>
        <fullName evidence="1">Uncharacterized protein</fullName>
    </submittedName>
</protein>
<dbReference type="Proteomes" id="UP000829364">
    <property type="component" value="Chromosome 4"/>
</dbReference>
<dbReference type="AlphaFoldDB" id="A0A9Q8QET0"/>
<dbReference type="KEGG" id="ptkz:JDV02_004893"/>
<organism evidence="1 2">
    <name type="scientific">Purpureocillium takamizusanense</name>
    <dbReference type="NCBI Taxonomy" id="2060973"/>
    <lineage>
        <taxon>Eukaryota</taxon>
        <taxon>Fungi</taxon>
        <taxon>Dikarya</taxon>
        <taxon>Ascomycota</taxon>
        <taxon>Pezizomycotina</taxon>
        <taxon>Sordariomycetes</taxon>
        <taxon>Hypocreomycetidae</taxon>
        <taxon>Hypocreales</taxon>
        <taxon>Ophiocordycipitaceae</taxon>
        <taxon>Purpureocillium</taxon>
    </lineage>
</organism>
<dbReference type="GeneID" id="72066844"/>
<proteinExistence type="predicted"/>
<keyword evidence="2" id="KW-1185">Reference proteome</keyword>
<dbReference type="RefSeq" id="XP_047842119.1">
    <property type="nucleotide sequence ID" value="XM_047986139.1"/>
</dbReference>